<dbReference type="Gene3D" id="3.40.50.1580">
    <property type="entry name" value="Nucleoside phosphorylase domain"/>
    <property type="match status" value="1"/>
</dbReference>
<dbReference type="PIRSF" id="PIRSF000477">
    <property type="entry name" value="PurNPase"/>
    <property type="match status" value="1"/>
</dbReference>
<comment type="pathway">
    <text evidence="1">Purine metabolism; purine nucleoside salvage.</text>
</comment>
<dbReference type="InterPro" id="IPR011268">
    <property type="entry name" value="Purine_phosphorylase"/>
</dbReference>
<gene>
    <name evidence="8" type="ORF">METZ01_LOCUS62413</name>
</gene>
<evidence type="ECO:0000256" key="4">
    <source>
        <dbReference type="ARBA" id="ARBA00022676"/>
    </source>
</evidence>
<dbReference type="EMBL" id="UINC01003826">
    <property type="protein sequence ID" value="SVA09559.1"/>
    <property type="molecule type" value="Genomic_DNA"/>
</dbReference>
<comment type="similarity">
    <text evidence="2">Belongs to the PNP/MTAP phosphorylase family.</text>
</comment>
<dbReference type="AlphaFoldDB" id="A0A381T1E2"/>
<dbReference type="PANTHER" id="PTHR11904">
    <property type="entry name" value="METHYLTHIOADENOSINE/PURINE NUCLEOSIDE PHOSPHORYLASE"/>
    <property type="match status" value="1"/>
</dbReference>
<dbReference type="InterPro" id="IPR035994">
    <property type="entry name" value="Nucleoside_phosphorylase_sf"/>
</dbReference>
<keyword evidence="5" id="KW-0808">Transferase</keyword>
<evidence type="ECO:0000259" key="7">
    <source>
        <dbReference type="Pfam" id="PF01048"/>
    </source>
</evidence>
<dbReference type="EC" id="2.4.2.1" evidence="3"/>
<evidence type="ECO:0000313" key="8">
    <source>
        <dbReference type="EMBL" id="SVA09559.1"/>
    </source>
</evidence>
<evidence type="ECO:0000256" key="1">
    <source>
        <dbReference type="ARBA" id="ARBA00005058"/>
    </source>
</evidence>
<dbReference type="CDD" id="cd09009">
    <property type="entry name" value="PNP-EcPNPII_like"/>
    <property type="match status" value="1"/>
</dbReference>
<dbReference type="GO" id="GO:0009116">
    <property type="term" value="P:nucleoside metabolic process"/>
    <property type="evidence" value="ECO:0007669"/>
    <property type="project" value="InterPro"/>
</dbReference>
<dbReference type="NCBIfam" id="NF006054">
    <property type="entry name" value="PRK08202.1"/>
    <property type="match status" value="1"/>
</dbReference>
<organism evidence="8">
    <name type="scientific">marine metagenome</name>
    <dbReference type="NCBI Taxonomy" id="408172"/>
    <lineage>
        <taxon>unclassified sequences</taxon>
        <taxon>metagenomes</taxon>
        <taxon>ecological metagenomes</taxon>
    </lineage>
</organism>
<name>A0A381T1E2_9ZZZZ</name>
<sequence length="275" mass="29330">MTTHKPAAQVVRDAAAGRPPRVGIVLGSGLADIAGFIEQSIAIPYEDLPGFPVTTVEGHTGKLVIGDWAGTRVACMQGRFHVYEGHDPTDLALPIRTLGECGCDILLLTCAAGSLQQSMPPGSLVMLSDHINWSGVSPLAGPNDNSIGPRFVDLNRAYDPELRALLHQSAREISVALHDGIYIWCLGPNFETPAEIRAFRTLGADIVGMSTVPECLVARHWGMRVAAISVITNFAAGMQEELFHEETLAAGAGATPRLGRLIELFLSRLNTADSS</sequence>
<evidence type="ECO:0000256" key="2">
    <source>
        <dbReference type="ARBA" id="ARBA00006751"/>
    </source>
</evidence>
<proteinExistence type="inferred from homology"/>
<protein>
    <recommendedName>
        <fullName evidence="3">purine-nucleoside phosphorylase</fullName>
        <ecNumber evidence="3">2.4.2.1</ecNumber>
    </recommendedName>
    <alternativeName>
        <fullName evidence="6">Inosine-guanosine phosphorylase</fullName>
    </alternativeName>
</protein>
<dbReference type="SUPFAM" id="SSF53167">
    <property type="entry name" value="Purine and uridine phosphorylases"/>
    <property type="match status" value="1"/>
</dbReference>
<dbReference type="NCBIfam" id="TIGR01697">
    <property type="entry name" value="PNPH-PUNA-XAPA"/>
    <property type="match status" value="1"/>
</dbReference>
<evidence type="ECO:0000256" key="6">
    <source>
        <dbReference type="ARBA" id="ARBA00031036"/>
    </source>
</evidence>
<dbReference type="Pfam" id="PF01048">
    <property type="entry name" value="PNP_UDP_1"/>
    <property type="match status" value="1"/>
</dbReference>
<dbReference type="UniPathway" id="UPA00606"/>
<dbReference type="InterPro" id="IPR000845">
    <property type="entry name" value="Nucleoside_phosphorylase_d"/>
</dbReference>
<feature type="domain" description="Nucleoside phosphorylase" evidence="7">
    <location>
        <begin position="21"/>
        <end position="266"/>
    </location>
</feature>
<dbReference type="PANTHER" id="PTHR11904:SF9">
    <property type="entry name" value="PURINE NUCLEOSIDE PHOSPHORYLASE-RELATED"/>
    <property type="match status" value="1"/>
</dbReference>
<keyword evidence="4" id="KW-0328">Glycosyltransferase</keyword>
<evidence type="ECO:0000256" key="5">
    <source>
        <dbReference type="ARBA" id="ARBA00022679"/>
    </source>
</evidence>
<dbReference type="GO" id="GO:0005737">
    <property type="term" value="C:cytoplasm"/>
    <property type="evidence" value="ECO:0007669"/>
    <property type="project" value="TreeGrafter"/>
</dbReference>
<reference evidence="8" key="1">
    <citation type="submission" date="2018-05" db="EMBL/GenBank/DDBJ databases">
        <authorList>
            <person name="Lanie J.A."/>
            <person name="Ng W.-L."/>
            <person name="Kazmierczak K.M."/>
            <person name="Andrzejewski T.M."/>
            <person name="Davidsen T.M."/>
            <person name="Wayne K.J."/>
            <person name="Tettelin H."/>
            <person name="Glass J.I."/>
            <person name="Rusch D."/>
            <person name="Podicherti R."/>
            <person name="Tsui H.-C.T."/>
            <person name="Winkler M.E."/>
        </authorList>
    </citation>
    <scope>NUCLEOTIDE SEQUENCE</scope>
</reference>
<accession>A0A381T1E2</accession>
<evidence type="ECO:0000256" key="3">
    <source>
        <dbReference type="ARBA" id="ARBA00011886"/>
    </source>
</evidence>
<dbReference type="GO" id="GO:0004731">
    <property type="term" value="F:purine-nucleoside phosphorylase activity"/>
    <property type="evidence" value="ECO:0007669"/>
    <property type="project" value="UniProtKB-EC"/>
</dbReference>